<accession>H3KER6</accession>
<evidence type="ECO:0000256" key="9">
    <source>
        <dbReference type="ARBA" id="ARBA00023170"/>
    </source>
</evidence>
<keyword evidence="5 11" id="KW-0812">Transmembrane</keyword>
<keyword evidence="3 11" id="KW-0813">Transport</keyword>
<evidence type="ECO:0000256" key="3">
    <source>
        <dbReference type="ARBA" id="ARBA00022448"/>
    </source>
</evidence>
<evidence type="ECO:0000256" key="1">
    <source>
        <dbReference type="ARBA" id="ARBA00004571"/>
    </source>
</evidence>
<organism evidence="17 18">
    <name type="scientific">Sutterella parvirubra YIT 11816</name>
    <dbReference type="NCBI Taxonomy" id="762967"/>
    <lineage>
        <taxon>Bacteria</taxon>
        <taxon>Pseudomonadati</taxon>
        <taxon>Pseudomonadota</taxon>
        <taxon>Betaproteobacteria</taxon>
        <taxon>Burkholderiales</taxon>
        <taxon>Sutterellaceae</taxon>
        <taxon>Sutterella</taxon>
    </lineage>
</organism>
<proteinExistence type="inferred from homology"/>
<dbReference type="Gene3D" id="2.170.130.10">
    <property type="entry name" value="TonB-dependent receptor, plug domain"/>
    <property type="match status" value="1"/>
</dbReference>
<dbReference type="GO" id="GO:0044718">
    <property type="term" value="P:siderophore transmembrane transport"/>
    <property type="evidence" value="ECO:0007669"/>
    <property type="project" value="TreeGrafter"/>
</dbReference>
<feature type="domain" description="TonB-dependent receptor-like beta-barrel" evidence="15">
    <location>
        <begin position="292"/>
        <end position="688"/>
    </location>
</feature>
<dbReference type="Gene3D" id="2.40.170.20">
    <property type="entry name" value="TonB-dependent receptor, beta-barrel domain"/>
    <property type="match status" value="1"/>
</dbReference>
<evidence type="ECO:0000256" key="14">
    <source>
        <dbReference type="SAM" id="SignalP"/>
    </source>
</evidence>
<dbReference type="EMBL" id="AFBQ01000170">
    <property type="protein sequence ID" value="EHY31387.1"/>
    <property type="molecule type" value="Genomic_DNA"/>
</dbReference>
<comment type="caution">
    <text evidence="17">The sequence shown here is derived from an EMBL/GenBank/DDBJ whole genome shotgun (WGS) entry which is preliminary data.</text>
</comment>
<evidence type="ECO:0000313" key="18">
    <source>
        <dbReference type="Proteomes" id="UP000004956"/>
    </source>
</evidence>
<keyword evidence="4 11" id="KW-1134">Transmembrane beta strand</keyword>
<dbReference type="InterPro" id="IPR000531">
    <property type="entry name" value="Beta-barrel_TonB"/>
</dbReference>
<dbReference type="Pfam" id="PF07715">
    <property type="entry name" value="Plug"/>
    <property type="match status" value="1"/>
</dbReference>
<keyword evidence="10 11" id="KW-0998">Cell outer membrane</keyword>
<dbReference type="RefSeq" id="WP_008542097.1">
    <property type="nucleotide sequence ID" value="NZ_JH604951.1"/>
</dbReference>
<dbReference type="CDD" id="cd01347">
    <property type="entry name" value="ligand_gated_channel"/>
    <property type="match status" value="1"/>
</dbReference>
<evidence type="ECO:0000313" key="17">
    <source>
        <dbReference type="EMBL" id="EHY31387.1"/>
    </source>
</evidence>
<dbReference type="AlphaFoldDB" id="H3KER6"/>
<dbReference type="PANTHER" id="PTHR30069:SF29">
    <property type="entry name" value="HEMOGLOBIN AND HEMOGLOBIN-HAPTOGLOBIN-BINDING PROTEIN 1-RELATED"/>
    <property type="match status" value="1"/>
</dbReference>
<dbReference type="GO" id="GO:0015344">
    <property type="term" value="F:siderophore uptake transmembrane transporter activity"/>
    <property type="evidence" value="ECO:0007669"/>
    <property type="project" value="TreeGrafter"/>
</dbReference>
<comment type="subcellular location">
    <subcellularLocation>
        <location evidence="1 11">Cell outer membrane</location>
        <topology evidence="1 11">Multi-pass membrane protein</topology>
    </subcellularLocation>
</comment>
<dbReference type="SUPFAM" id="SSF56935">
    <property type="entry name" value="Porins"/>
    <property type="match status" value="1"/>
</dbReference>
<keyword evidence="9 17" id="KW-0675">Receptor</keyword>
<dbReference type="InterPro" id="IPR012910">
    <property type="entry name" value="Plug_dom"/>
</dbReference>
<reference evidence="17 18" key="1">
    <citation type="submission" date="2011-11" db="EMBL/GenBank/DDBJ databases">
        <authorList>
            <person name="Weinstock G."/>
            <person name="Sodergren E."/>
            <person name="Clifton S."/>
            <person name="Fulton L."/>
            <person name="Fulton B."/>
            <person name="Courtney L."/>
            <person name="Fronick C."/>
            <person name="Harrison M."/>
            <person name="Strong C."/>
            <person name="Farmer C."/>
            <person name="Delahaunty K."/>
            <person name="Markovic C."/>
            <person name="Hall O."/>
            <person name="Minx P."/>
            <person name="Tomlinson C."/>
            <person name="Mitreva M."/>
            <person name="Hou S."/>
            <person name="Chen J."/>
            <person name="Wollam A."/>
            <person name="Pepin K.H."/>
            <person name="Johnson M."/>
            <person name="Bhonagiri V."/>
            <person name="Zhang X."/>
            <person name="Suruliraj S."/>
            <person name="Warren W."/>
            <person name="Chinwalla A."/>
            <person name="Mardis E.R."/>
            <person name="Wilson R.K."/>
        </authorList>
    </citation>
    <scope>NUCLEOTIDE SEQUENCE [LARGE SCALE GENOMIC DNA]</scope>
    <source>
        <strain evidence="17 18">YIT 11816</strain>
    </source>
</reference>
<dbReference type="GO" id="GO:0009279">
    <property type="term" value="C:cell outer membrane"/>
    <property type="evidence" value="ECO:0007669"/>
    <property type="project" value="UniProtKB-SubCell"/>
</dbReference>
<evidence type="ECO:0000256" key="4">
    <source>
        <dbReference type="ARBA" id="ARBA00022452"/>
    </source>
</evidence>
<sequence length="714" mass="78251">MQHLKLLRTAAAVSSALAALYAFAPAAHAEEALTTETVRVTASRVEQELMDVPMSVSVLTAEDIERSSAQTVGDLLKDIPGVKVMNDGSQGMKRVQIRGEDAFRTLVMIDGQRVSEHKSMSGAPILISPDEIERIEVIKGPASVLYGSDAVGGVVNIITKKASAKAFSAQASAGMNSSNNGKSVSASIAGTVEGFEYRLTAGTDRADDLSTPAGDVPNTSFNSRQASAYLAYNFTPETKAGLRLETYDLEFHTGLLPEDMGSYSDFAVNVPQWKREKAAVFFETNNVSDALVRVRTDAYYQKSDKSMHNRVYVLQVMNPMMSIDQKMDNYADNTVDQYGFTLQTDWQLGDAHYLIAGYEFNYDDLSAATETHSRTKMRMPPSSSTNKYTHNYSVNDGYQMLNAVFASMESQLPADVTLTYGARYTWVKSEVETYSGSAVNTESDMSATPADPGRPGFSSNSKESQSDGRAVFNLGAVWRGIEHTAVRASWAQGFRTPNLMERYIPTSMGGGNVIANPDLKPETSNNFELGVRFTPGRAVLDVAAFYSDADDYITTAEVEDSVYQYRNVASAKTYGLELQTSYRFENGFEPYATGTWMRRELSQNGDSTYDAGVAELSGRYGVRWTGERAGLKLRADAYAWSQSETALYDFSKKTVNSRFGGSTSFNLTGGVSFGPEDAYSLDVSLLNLTNKLYKLTDSIYEAGRCFTVNFNAKF</sequence>
<evidence type="ECO:0000256" key="6">
    <source>
        <dbReference type="ARBA" id="ARBA00022729"/>
    </source>
</evidence>
<name>H3KER6_9BURK</name>
<keyword evidence="8 11" id="KW-0472">Membrane</keyword>
<dbReference type="OrthoDB" id="183532at2"/>
<evidence type="ECO:0000259" key="15">
    <source>
        <dbReference type="Pfam" id="PF00593"/>
    </source>
</evidence>
<evidence type="ECO:0000256" key="2">
    <source>
        <dbReference type="ARBA" id="ARBA00009810"/>
    </source>
</evidence>
<dbReference type="HOGENOM" id="CLU_008287_18_5_4"/>
<evidence type="ECO:0000256" key="8">
    <source>
        <dbReference type="ARBA" id="ARBA00023136"/>
    </source>
</evidence>
<protein>
    <submittedName>
        <fullName evidence="17">TonB-dependent receptor plug domain protein</fullName>
    </submittedName>
</protein>
<dbReference type="PANTHER" id="PTHR30069">
    <property type="entry name" value="TONB-DEPENDENT OUTER MEMBRANE RECEPTOR"/>
    <property type="match status" value="1"/>
</dbReference>
<keyword evidence="18" id="KW-1185">Reference proteome</keyword>
<keyword evidence="7 12" id="KW-0798">TonB box</keyword>
<gene>
    <name evidence="17" type="ORF">HMPREF9440_01231</name>
</gene>
<dbReference type="STRING" id="762967.HMPREF9440_01231"/>
<dbReference type="InterPro" id="IPR039426">
    <property type="entry name" value="TonB-dep_rcpt-like"/>
</dbReference>
<keyword evidence="6 14" id="KW-0732">Signal</keyword>
<evidence type="ECO:0000256" key="12">
    <source>
        <dbReference type="RuleBase" id="RU003357"/>
    </source>
</evidence>
<dbReference type="Pfam" id="PF00593">
    <property type="entry name" value="TonB_dep_Rec_b-barrel"/>
    <property type="match status" value="1"/>
</dbReference>
<dbReference type="PROSITE" id="PS52016">
    <property type="entry name" value="TONB_DEPENDENT_REC_3"/>
    <property type="match status" value="1"/>
</dbReference>
<feature type="signal peptide" evidence="14">
    <location>
        <begin position="1"/>
        <end position="29"/>
    </location>
</feature>
<evidence type="ECO:0000256" key="13">
    <source>
        <dbReference type="SAM" id="MobiDB-lite"/>
    </source>
</evidence>
<evidence type="ECO:0000259" key="16">
    <source>
        <dbReference type="Pfam" id="PF07715"/>
    </source>
</evidence>
<evidence type="ECO:0000256" key="7">
    <source>
        <dbReference type="ARBA" id="ARBA00023077"/>
    </source>
</evidence>
<feature type="region of interest" description="Disordered" evidence="13">
    <location>
        <begin position="438"/>
        <end position="466"/>
    </location>
</feature>
<dbReference type="InterPro" id="IPR036942">
    <property type="entry name" value="Beta-barrel_TonB_sf"/>
</dbReference>
<evidence type="ECO:0000256" key="5">
    <source>
        <dbReference type="ARBA" id="ARBA00022692"/>
    </source>
</evidence>
<dbReference type="InterPro" id="IPR037066">
    <property type="entry name" value="Plug_dom_sf"/>
</dbReference>
<feature type="chain" id="PRO_5003587356" evidence="14">
    <location>
        <begin position="30"/>
        <end position="714"/>
    </location>
</feature>
<dbReference type="PATRIC" id="fig|762967.3.peg.973"/>
<evidence type="ECO:0000256" key="10">
    <source>
        <dbReference type="ARBA" id="ARBA00023237"/>
    </source>
</evidence>
<evidence type="ECO:0000256" key="11">
    <source>
        <dbReference type="PROSITE-ProRule" id="PRU01360"/>
    </source>
</evidence>
<dbReference type="Proteomes" id="UP000004956">
    <property type="component" value="Unassembled WGS sequence"/>
</dbReference>
<feature type="domain" description="TonB-dependent receptor plug" evidence="16">
    <location>
        <begin position="49"/>
        <end position="154"/>
    </location>
</feature>
<comment type="similarity">
    <text evidence="2 11 12">Belongs to the TonB-dependent receptor family.</text>
</comment>